<dbReference type="STRING" id="1123384.AJ81_01935"/>
<dbReference type="InterPro" id="IPR000238">
    <property type="entry name" value="RbfA"/>
</dbReference>
<reference evidence="3 4" key="1">
    <citation type="submission" date="2014-01" db="EMBL/GenBank/DDBJ databases">
        <title>Genome sequencing of Thermotog hypogea.</title>
        <authorList>
            <person name="Zhang X."/>
            <person name="Alvare G."/>
            <person name="Fristensky B."/>
            <person name="Chen L."/>
            <person name="Suen T."/>
            <person name="Chen Q."/>
            <person name="Ma K."/>
        </authorList>
    </citation>
    <scope>NUCLEOTIDE SEQUENCE [LARGE SCALE GENOMIC DNA]</scope>
    <source>
        <strain evidence="3 4">DSM 11164</strain>
    </source>
</reference>
<gene>
    <name evidence="2" type="primary">rbfA</name>
    <name evidence="3" type="ORF">AJ81_01935</name>
</gene>
<dbReference type="RefSeq" id="WP_031503584.1">
    <property type="nucleotide sequence ID" value="NC_022795.1"/>
</dbReference>
<dbReference type="InterPro" id="IPR015946">
    <property type="entry name" value="KH_dom-like_a/b"/>
</dbReference>
<dbReference type="PaxDb" id="1123384-AJ81_01935"/>
<dbReference type="PATRIC" id="fig|1123384.7.peg.384"/>
<dbReference type="PANTHER" id="PTHR33515:SF1">
    <property type="entry name" value="RIBOSOME-BINDING FACTOR A, CHLOROPLASTIC-RELATED"/>
    <property type="match status" value="1"/>
</dbReference>
<evidence type="ECO:0000313" key="4">
    <source>
        <dbReference type="Proteomes" id="UP000077469"/>
    </source>
</evidence>
<dbReference type="PROSITE" id="PS01319">
    <property type="entry name" value="RBFA"/>
    <property type="match status" value="1"/>
</dbReference>
<comment type="similarity">
    <text evidence="2">Belongs to the RbfA family.</text>
</comment>
<proteinExistence type="inferred from homology"/>
<dbReference type="InterPro" id="IPR023799">
    <property type="entry name" value="RbfA_dom_sf"/>
</dbReference>
<organism evidence="3 4">
    <name type="scientific">Pseudothermotoga hypogea DSM 11164 = NBRC 106472</name>
    <dbReference type="NCBI Taxonomy" id="1123384"/>
    <lineage>
        <taxon>Bacteria</taxon>
        <taxon>Thermotogati</taxon>
        <taxon>Thermotogota</taxon>
        <taxon>Thermotogae</taxon>
        <taxon>Thermotogales</taxon>
        <taxon>Thermotogaceae</taxon>
        <taxon>Pseudothermotoga</taxon>
    </lineage>
</organism>
<dbReference type="InterPro" id="IPR020053">
    <property type="entry name" value="Ribosome-bd_factorA_CS"/>
</dbReference>
<dbReference type="HAMAP" id="MF_00003">
    <property type="entry name" value="RbfA"/>
    <property type="match status" value="1"/>
</dbReference>
<protein>
    <recommendedName>
        <fullName evidence="2">Ribosome-binding factor A</fullName>
    </recommendedName>
</protein>
<dbReference type="Proteomes" id="UP000077469">
    <property type="component" value="Chromosome"/>
</dbReference>
<evidence type="ECO:0000256" key="2">
    <source>
        <dbReference type="HAMAP-Rule" id="MF_00003"/>
    </source>
</evidence>
<dbReference type="AlphaFoldDB" id="A0A0X1KPF0"/>
<dbReference type="GO" id="GO:0043024">
    <property type="term" value="F:ribosomal small subunit binding"/>
    <property type="evidence" value="ECO:0007669"/>
    <property type="project" value="TreeGrafter"/>
</dbReference>
<keyword evidence="1 2" id="KW-0690">Ribosome biogenesis</keyword>
<dbReference type="PANTHER" id="PTHR33515">
    <property type="entry name" value="RIBOSOME-BINDING FACTOR A, CHLOROPLASTIC-RELATED"/>
    <property type="match status" value="1"/>
</dbReference>
<sequence>MRPDYRKAMLESEIVKLISEALREAKDPKLKDRIITVSRAELFADKRFVDVYVSSIGDESERKALVEHLNKIKGYFRTYLANNLDLFVAPQVRFKEDPGIEASVRVQELLNRLKEEKK</sequence>
<keyword evidence="2" id="KW-0963">Cytoplasm</keyword>
<evidence type="ECO:0000256" key="1">
    <source>
        <dbReference type="ARBA" id="ARBA00022517"/>
    </source>
</evidence>
<dbReference type="EMBL" id="CP007141">
    <property type="protein sequence ID" value="AJC73166.1"/>
    <property type="molecule type" value="Genomic_DNA"/>
</dbReference>
<keyword evidence="4" id="KW-1185">Reference proteome</keyword>
<dbReference type="KEGG" id="phy:AJ81_01935"/>
<dbReference type="NCBIfam" id="TIGR00082">
    <property type="entry name" value="rbfA"/>
    <property type="match status" value="1"/>
</dbReference>
<comment type="function">
    <text evidence="2">One of several proteins that assist in the late maturation steps of the functional core of the 30S ribosomal subunit. Associates with free 30S ribosomal subunits (but not with 30S subunits that are part of 70S ribosomes or polysomes). Required for efficient processing of 16S rRNA. May interact with the 5'-terminal helix region of 16S rRNA.</text>
</comment>
<comment type="subcellular location">
    <subcellularLocation>
        <location evidence="2">Cytoplasm</location>
    </subcellularLocation>
</comment>
<comment type="subunit">
    <text evidence="2">Monomer. Binds 30S ribosomal subunits, but not 50S ribosomal subunits or 70S ribosomes.</text>
</comment>
<dbReference type="OrthoDB" id="46605at2"/>
<accession>A0A0X1KPF0</accession>
<dbReference type="GO" id="GO:0005829">
    <property type="term" value="C:cytosol"/>
    <property type="evidence" value="ECO:0007669"/>
    <property type="project" value="TreeGrafter"/>
</dbReference>
<name>A0A0X1KPF0_9THEM</name>
<dbReference type="Pfam" id="PF02033">
    <property type="entry name" value="RBFA"/>
    <property type="match status" value="1"/>
</dbReference>
<evidence type="ECO:0000313" key="3">
    <source>
        <dbReference type="EMBL" id="AJC73166.1"/>
    </source>
</evidence>
<dbReference type="Gene3D" id="3.30.300.20">
    <property type="match status" value="1"/>
</dbReference>
<dbReference type="SUPFAM" id="SSF89919">
    <property type="entry name" value="Ribosome-binding factor A, RbfA"/>
    <property type="match status" value="1"/>
</dbReference>
<dbReference type="GO" id="GO:0030490">
    <property type="term" value="P:maturation of SSU-rRNA"/>
    <property type="evidence" value="ECO:0007669"/>
    <property type="project" value="UniProtKB-UniRule"/>
</dbReference>